<dbReference type="EMBL" id="JAIZAY010000020">
    <property type="protein sequence ID" value="KAJ8022262.1"/>
    <property type="molecule type" value="Genomic_DNA"/>
</dbReference>
<keyword evidence="10" id="KW-0067">ATP-binding</keyword>
<dbReference type="PANTHER" id="PTHR22969:SF17">
    <property type="entry name" value="INHIBITOR OF NUCLEAR FACTOR KAPPA-B KINASE SUBUNIT BETA"/>
    <property type="match status" value="1"/>
</dbReference>
<dbReference type="GO" id="GO:0005634">
    <property type="term" value="C:nucleus"/>
    <property type="evidence" value="ECO:0007669"/>
    <property type="project" value="UniProtKB-SubCell"/>
</dbReference>
<dbReference type="PANTHER" id="PTHR22969">
    <property type="entry name" value="IKB KINASE"/>
    <property type="match status" value="1"/>
</dbReference>
<dbReference type="EC" id="2.7.11.10" evidence="3"/>
<dbReference type="InterPro" id="IPR011009">
    <property type="entry name" value="Kinase-like_dom_sf"/>
</dbReference>
<dbReference type="GO" id="GO:0008385">
    <property type="term" value="C:IkappaB kinase complex"/>
    <property type="evidence" value="ECO:0007669"/>
    <property type="project" value="TreeGrafter"/>
</dbReference>
<feature type="coiled-coil region" evidence="13">
    <location>
        <begin position="574"/>
        <end position="608"/>
    </location>
</feature>
<proteinExistence type="predicted"/>
<keyword evidence="17" id="KW-1185">Reference proteome</keyword>
<comment type="caution">
    <text evidence="16">The sequence shown here is derived from an EMBL/GenBank/DDBJ whole genome shotgun (WGS) entry which is preliminary data.</text>
</comment>
<evidence type="ECO:0000256" key="1">
    <source>
        <dbReference type="ARBA" id="ARBA00004123"/>
    </source>
</evidence>
<evidence type="ECO:0000313" key="16">
    <source>
        <dbReference type="EMBL" id="KAJ8022262.1"/>
    </source>
</evidence>
<evidence type="ECO:0000259" key="15">
    <source>
        <dbReference type="PROSITE" id="PS50011"/>
    </source>
</evidence>
<reference evidence="16" key="1">
    <citation type="submission" date="2021-10" db="EMBL/GenBank/DDBJ databases">
        <title>Tropical sea cucumber genome reveals ecological adaptation and Cuvierian tubules defense mechanism.</title>
        <authorList>
            <person name="Chen T."/>
        </authorList>
    </citation>
    <scope>NUCLEOTIDE SEQUENCE</scope>
    <source>
        <strain evidence="16">Nanhai2018</strain>
        <tissue evidence="16">Muscle</tissue>
    </source>
</reference>
<comment type="catalytic activity">
    <reaction evidence="12">
        <text>L-seryl-[I-kappa-B protein] + ATP = O-phospho-L-seryl-[I-kappa-B protein] + ADP + H(+)</text>
        <dbReference type="Rhea" id="RHEA:19073"/>
        <dbReference type="Rhea" id="RHEA-COMP:13698"/>
        <dbReference type="Rhea" id="RHEA-COMP:13699"/>
        <dbReference type="ChEBI" id="CHEBI:15378"/>
        <dbReference type="ChEBI" id="CHEBI:29999"/>
        <dbReference type="ChEBI" id="CHEBI:30616"/>
        <dbReference type="ChEBI" id="CHEBI:83421"/>
        <dbReference type="ChEBI" id="CHEBI:456216"/>
        <dbReference type="EC" id="2.7.11.10"/>
    </reaction>
</comment>
<dbReference type="Gene3D" id="1.20.1270.250">
    <property type="match status" value="1"/>
</dbReference>
<name>A0A9Q1BF19_HOLLE</name>
<keyword evidence="8" id="KW-0547">Nucleotide-binding</keyword>
<evidence type="ECO:0000256" key="2">
    <source>
        <dbReference type="ARBA" id="ARBA00004496"/>
    </source>
</evidence>
<evidence type="ECO:0000256" key="5">
    <source>
        <dbReference type="ARBA" id="ARBA00022527"/>
    </source>
</evidence>
<dbReference type="AlphaFoldDB" id="A0A9Q1BF19"/>
<evidence type="ECO:0000256" key="7">
    <source>
        <dbReference type="ARBA" id="ARBA00022679"/>
    </source>
</evidence>
<evidence type="ECO:0000256" key="11">
    <source>
        <dbReference type="ARBA" id="ARBA00023242"/>
    </source>
</evidence>
<dbReference type="InterPro" id="IPR008271">
    <property type="entry name" value="Ser/Thr_kinase_AS"/>
</dbReference>
<dbReference type="Proteomes" id="UP001152320">
    <property type="component" value="Chromosome 20"/>
</dbReference>
<dbReference type="InterPro" id="IPR051180">
    <property type="entry name" value="IKK"/>
</dbReference>
<keyword evidence="7" id="KW-0808">Transferase</keyword>
<evidence type="ECO:0000256" key="12">
    <source>
        <dbReference type="ARBA" id="ARBA00048789"/>
    </source>
</evidence>
<dbReference type="InterPro" id="IPR041185">
    <property type="entry name" value="IKBKB_SDD"/>
</dbReference>
<dbReference type="OrthoDB" id="267381at2759"/>
<evidence type="ECO:0000256" key="9">
    <source>
        <dbReference type="ARBA" id="ARBA00022777"/>
    </source>
</evidence>
<dbReference type="GO" id="GO:0005524">
    <property type="term" value="F:ATP binding"/>
    <property type="evidence" value="ECO:0007669"/>
    <property type="project" value="UniProtKB-KW"/>
</dbReference>
<evidence type="ECO:0000256" key="14">
    <source>
        <dbReference type="SAM" id="MobiDB-lite"/>
    </source>
</evidence>
<evidence type="ECO:0000256" key="10">
    <source>
        <dbReference type="ARBA" id="ARBA00022840"/>
    </source>
</evidence>
<keyword evidence="6" id="KW-0597">Phosphoprotein</keyword>
<feature type="region of interest" description="Disordered" evidence="14">
    <location>
        <begin position="655"/>
        <end position="684"/>
    </location>
</feature>
<dbReference type="Gene3D" id="1.10.510.10">
    <property type="entry name" value="Transferase(Phosphotransferase) domain 1"/>
    <property type="match status" value="1"/>
</dbReference>
<dbReference type="Pfam" id="PF00069">
    <property type="entry name" value="Pkinase"/>
    <property type="match status" value="1"/>
</dbReference>
<dbReference type="GO" id="GO:0033209">
    <property type="term" value="P:tumor necrosis factor-mediated signaling pathway"/>
    <property type="evidence" value="ECO:0007669"/>
    <property type="project" value="TreeGrafter"/>
</dbReference>
<feature type="domain" description="Protein kinase" evidence="15">
    <location>
        <begin position="1"/>
        <end position="257"/>
    </location>
</feature>
<keyword evidence="4" id="KW-0963">Cytoplasm</keyword>
<dbReference type="PROSITE" id="PS00108">
    <property type="entry name" value="PROTEIN_KINASE_ST"/>
    <property type="match status" value="1"/>
</dbReference>
<dbReference type="GO" id="GO:0045944">
    <property type="term" value="P:positive regulation of transcription by RNA polymerase II"/>
    <property type="evidence" value="ECO:0007669"/>
    <property type="project" value="TreeGrafter"/>
</dbReference>
<keyword evidence="9 16" id="KW-0418">Kinase</keyword>
<gene>
    <name evidence="16" type="ORF">HOLleu_37106</name>
</gene>
<sequence>MDQKNAERWVKEVNIMKTLKHPNIVRAFEVPEQLQDSSNQLPVLAMEYCEGGDLRRVFSRPESSYGFSQLSVITILSQIADGLFYLHERDVIHRDLKPENIVLKPMPDGSIVYKIIDLGYAKDIGHGSIPLSFAGTLQYAAPDLLQKKPYDKSVDFWSLGILCFEMIVGRRPFSPVDNDPVVGWYNSISSRPESCVCMMEDVEGKVTFSPNLPVHNNMSRNYRKLFEVWLQNMFLLEPTKRGKLGPKEGQYASAPWYGLLKQIVNTEEYKVLDMTSNKLLVYHENEIKTVTDLHINLFKEDEANIRLEQQELLLPDGKIAMQTDRPVKRKEDANLDLPDYFLFRKSSPDNVQDINLKSSPLPAMAEILSQNPLKVITQARIRQRMWSECLYVCKTMVKEAVDIQEGIRAIKMNFMRQFKEMTNCRHKLTKTYRTVLGKHEFFKASVAWDLQSYVDQAECGINSEKMHGAWSDSKERFSELPEELKLRFQELCTRADGLGNVMVEIKDYPKKTQHQENLDKCKVQSEALYIKLRKELKEGPPKDVNCTELVQCMMQSRQEREKLGEKATEQIMKLISCRDNAIQIRQEMEDANKQLELHSNQMMSHQKKRQFDVWMSVKFCNEMYKKLKSSNQRNEEFRTKAEEGMEPTTLEAATITSPGTIEPATLTSSRSSVTQMMSRDFTSPESLRAVEDSLTTRDGFTEAVDRYSHESNARLKELESLNWEFD</sequence>
<keyword evidence="5" id="KW-0723">Serine/threonine-protein kinase</keyword>
<evidence type="ECO:0000256" key="6">
    <source>
        <dbReference type="ARBA" id="ARBA00022553"/>
    </source>
</evidence>
<dbReference type="Pfam" id="PF18397">
    <property type="entry name" value="IKBKB_SDD"/>
    <property type="match status" value="1"/>
</dbReference>
<evidence type="ECO:0000256" key="3">
    <source>
        <dbReference type="ARBA" id="ARBA00012442"/>
    </source>
</evidence>
<dbReference type="GO" id="GO:0008384">
    <property type="term" value="F:IkappaB kinase activity"/>
    <property type="evidence" value="ECO:0007669"/>
    <property type="project" value="UniProtKB-EC"/>
</dbReference>
<dbReference type="InterPro" id="IPR000719">
    <property type="entry name" value="Prot_kinase_dom"/>
</dbReference>
<keyword evidence="11" id="KW-0539">Nucleus</keyword>
<protein>
    <recommendedName>
        <fullName evidence="3">IkappaB kinase</fullName>
        <ecNumber evidence="3">2.7.11.10</ecNumber>
    </recommendedName>
</protein>
<dbReference type="SMART" id="SM00220">
    <property type="entry name" value="S_TKc"/>
    <property type="match status" value="1"/>
</dbReference>
<dbReference type="InterPro" id="IPR046375">
    <property type="entry name" value="IKBKB_SDD_sf"/>
</dbReference>
<evidence type="ECO:0000313" key="17">
    <source>
        <dbReference type="Proteomes" id="UP001152320"/>
    </source>
</evidence>
<evidence type="ECO:0000256" key="8">
    <source>
        <dbReference type="ARBA" id="ARBA00022741"/>
    </source>
</evidence>
<keyword evidence="13" id="KW-0175">Coiled coil</keyword>
<comment type="subcellular location">
    <subcellularLocation>
        <location evidence="2">Cytoplasm</location>
    </subcellularLocation>
    <subcellularLocation>
        <location evidence="1">Nucleus</location>
    </subcellularLocation>
</comment>
<evidence type="ECO:0000256" key="13">
    <source>
        <dbReference type="SAM" id="Coils"/>
    </source>
</evidence>
<dbReference type="SUPFAM" id="SSF56112">
    <property type="entry name" value="Protein kinase-like (PK-like)"/>
    <property type="match status" value="1"/>
</dbReference>
<evidence type="ECO:0000256" key="4">
    <source>
        <dbReference type="ARBA" id="ARBA00022490"/>
    </source>
</evidence>
<organism evidence="16 17">
    <name type="scientific">Holothuria leucospilota</name>
    <name type="common">Black long sea cucumber</name>
    <name type="synonym">Mertensiothuria leucospilota</name>
    <dbReference type="NCBI Taxonomy" id="206669"/>
    <lineage>
        <taxon>Eukaryota</taxon>
        <taxon>Metazoa</taxon>
        <taxon>Echinodermata</taxon>
        <taxon>Eleutherozoa</taxon>
        <taxon>Echinozoa</taxon>
        <taxon>Holothuroidea</taxon>
        <taxon>Aspidochirotacea</taxon>
        <taxon>Aspidochirotida</taxon>
        <taxon>Holothuriidae</taxon>
        <taxon>Holothuria</taxon>
    </lineage>
</organism>
<dbReference type="PROSITE" id="PS50011">
    <property type="entry name" value="PROTEIN_KINASE_DOM"/>
    <property type="match status" value="1"/>
</dbReference>
<accession>A0A9Q1BF19</accession>